<feature type="non-terminal residue" evidence="1">
    <location>
        <position position="103"/>
    </location>
</feature>
<feature type="non-terminal residue" evidence="1">
    <location>
        <position position="1"/>
    </location>
</feature>
<keyword evidence="2" id="KW-1185">Reference proteome</keyword>
<reference evidence="1" key="1">
    <citation type="journal article" date="2020" name="New Phytol.">
        <title>Comparative genomics reveals dynamic genome evolution in host specialist ectomycorrhizal fungi.</title>
        <authorList>
            <person name="Lofgren L.A."/>
            <person name="Nguyen N.H."/>
            <person name="Vilgalys R."/>
            <person name="Ruytinx J."/>
            <person name="Liao H.L."/>
            <person name="Branco S."/>
            <person name="Kuo A."/>
            <person name="LaButti K."/>
            <person name="Lipzen A."/>
            <person name="Andreopoulos W."/>
            <person name="Pangilinan J."/>
            <person name="Riley R."/>
            <person name="Hundley H."/>
            <person name="Na H."/>
            <person name="Barry K."/>
            <person name="Grigoriev I.V."/>
            <person name="Stajich J.E."/>
            <person name="Kennedy P.G."/>
        </authorList>
    </citation>
    <scope>NUCLEOTIDE SEQUENCE</scope>
    <source>
        <strain evidence="1">S12</strain>
    </source>
</reference>
<dbReference type="GeneID" id="64589883"/>
<sequence>EPECAPTDSLLISTFIAFAAGSYSNKTIANYVFGVHAWHILHGIHWVLNDEEIDALLKATKNLTPPLSKCKKRRPYTVEFICAIRDRLNLQLPLDSAVYSCLT</sequence>
<organism evidence="1 2">
    <name type="scientific">Suillus plorans</name>
    <dbReference type="NCBI Taxonomy" id="116603"/>
    <lineage>
        <taxon>Eukaryota</taxon>
        <taxon>Fungi</taxon>
        <taxon>Dikarya</taxon>
        <taxon>Basidiomycota</taxon>
        <taxon>Agaricomycotina</taxon>
        <taxon>Agaricomycetes</taxon>
        <taxon>Agaricomycetidae</taxon>
        <taxon>Boletales</taxon>
        <taxon>Suillineae</taxon>
        <taxon>Suillaceae</taxon>
        <taxon>Suillus</taxon>
    </lineage>
</organism>
<dbReference type="AlphaFoldDB" id="A0A9P7AFV7"/>
<evidence type="ECO:0000313" key="1">
    <source>
        <dbReference type="EMBL" id="KAG1787469.1"/>
    </source>
</evidence>
<dbReference type="Proteomes" id="UP000719766">
    <property type="component" value="Unassembled WGS sequence"/>
</dbReference>
<name>A0A9P7AFV7_9AGAM</name>
<dbReference type="EMBL" id="JABBWE010000078">
    <property type="protein sequence ID" value="KAG1787469.1"/>
    <property type="molecule type" value="Genomic_DNA"/>
</dbReference>
<comment type="caution">
    <text evidence="1">The sequence shown here is derived from an EMBL/GenBank/DDBJ whole genome shotgun (WGS) entry which is preliminary data.</text>
</comment>
<gene>
    <name evidence="1" type="ORF">HD556DRAFT_1188354</name>
</gene>
<dbReference type="OrthoDB" id="2664079at2759"/>
<accession>A0A9P7AFV7</accession>
<protein>
    <submittedName>
        <fullName evidence="1">Uncharacterized protein</fullName>
    </submittedName>
</protein>
<proteinExistence type="predicted"/>
<evidence type="ECO:0000313" key="2">
    <source>
        <dbReference type="Proteomes" id="UP000719766"/>
    </source>
</evidence>
<dbReference type="RefSeq" id="XP_041154815.1">
    <property type="nucleotide sequence ID" value="XM_041296119.1"/>
</dbReference>